<proteinExistence type="evidence at transcript level"/>
<keyword evidence="4" id="KW-1185">Reference proteome</keyword>
<reference evidence="2" key="1">
    <citation type="submission" date="2009-06" db="EMBL/GenBank/DDBJ databases">
        <title>A full-length cDNA resource of the pea aphid, Acyrthosiphon pisum.</title>
        <authorList>
            <person name="Shigenobu S."/>
            <person name="Nakabachi A."/>
            <person name="Richards S."/>
        </authorList>
    </citation>
    <scope>NUCLEOTIDE SEQUENCE</scope>
    <source>
        <strain evidence="2">LSR1</strain>
        <tissue evidence="2">Whole body</tissue>
    </source>
</reference>
<dbReference type="Proteomes" id="UP000007819">
    <property type="component" value="Chromosome A1"/>
</dbReference>
<evidence type="ECO:0000313" key="3">
    <source>
        <dbReference type="EnsemblMetazoa" id="NP_001280431.1"/>
    </source>
</evidence>
<gene>
    <name evidence="2" type="primary">ACYPI001038</name>
    <name evidence="3" type="synonym">100159688</name>
</gene>
<reference evidence="4" key="2">
    <citation type="submission" date="2010-06" db="EMBL/GenBank/DDBJ databases">
        <authorList>
            <person name="Jiang H."/>
            <person name="Abraham K."/>
            <person name="Ali S."/>
            <person name="Alsbrooks S.L."/>
            <person name="Anim B.N."/>
            <person name="Anosike U.S."/>
            <person name="Attaway T."/>
            <person name="Bandaranaike D.P."/>
            <person name="Battles P.K."/>
            <person name="Bell S.N."/>
            <person name="Bell A.V."/>
            <person name="Beltran B."/>
            <person name="Bickham C."/>
            <person name="Bustamante Y."/>
            <person name="Caleb T."/>
            <person name="Canada A."/>
            <person name="Cardenas V."/>
            <person name="Carter K."/>
            <person name="Chacko J."/>
            <person name="Chandrabose M.N."/>
            <person name="Chavez D."/>
            <person name="Chavez A."/>
            <person name="Chen L."/>
            <person name="Chu H.-S."/>
            <person name="Claassen K.J."/>
            <person name="Cockrell R."/>
            <person name="Collins M."/>
            <person name="Cooper J.A."/>
            <person name="Cree A."/>
            <person name="Curry S.M."/>
            <person name="Da Y."/>
            <person name="Dao M.D."/>
            <person name="Das B."/>
            <person name="Davila M.-L."/>
            <person name="Davy-Carroll L."/>
            <person name="Denson S."/>
            <person name="Dinh H."/>
            <person name="Ebong V.E."/>
            <person name="Edwards J.R."/>
            <person name="Egan A."/>
            <person name="El-Daye J."/>
            <person name="Escobedo L."/>
            <person name="Fernandez S."/>
            <person name="Fernando P.R."/>
            <person name="Flagg N."/>
            <person name="Forbes L.D."/>
            <person name="Fowler R.G."/>
            <person name="Fu Q."/>
            <person name="Gabisi R.A."/>
            <person name="Ganer J."/>
            <person name="Garbino Pronczuk A."/>
            <person name="Garcia R.M."/>
            <person name="Garner T."/>
            <person name="Garrett T.E."/>
            <person name="Gonzalez D.A."/>
            <person name="Hamid H."/>
            <person name="Hawkins E.S."/>
            <person name="Hirani K."/>
            <person name="Hogues M.E."/>
            <person name="Hollins B."/>
            <person name="Hsiao C.-H."/>
            <person name="Jabil R."/>
            <person name="James M.L."/>
            <person name="Jhangiani S.N."/>
            <person name="Johnson B."/>
            <person name="Johnson Q."/>
            <person name="Joshi V."/>
            <person name="Kalu J.B."/>
            <person name="Kam C."/>
            <person name="Kashfia A."/>
            <person name="Keebler J."/>
            <person name="Kisamo H."/>
            <person name="Kovar C.L."/>
            <person name="Lago L.A."/>
            <person name="Lai C.-Y."/>
            <person name="Laidlaw J."/>
            <person name="Lara F."/>
            <person name="Le T.-K."/>
            <person name="Lee S.L."/>
            <person name="Legall F.H."/>
            <person name="Lemon S.J."/>
            <person name="Lewis L.R."/>
            <person name="Li B."/>
            <person name="Liu Y."/>
            <person name="Liu Y.-S."/>
            <person name="Lopez J."/>
            <person name="Lozado R.J."/>
            <person name="Lu J."/>
            <person name="Madu R.C."/>
            <person name="Maheshwari M."/>
            <person name="Maheshwari R."/>
            <person name="Malloy K."/>
            <person name="Martinez E."/>
            <person name="Mathew T."/>
            <person name="Mercado I.C."/>
            <person name="Mercado C."/>
            <person name="Meyer B."/>
            <person name="Montgomery K."/>
            <person name="Morgan M.B."/>
            <person name="Munidasa M."/>
            <person name="Nazareth L.V."/>
            <person name="Nelson J."/>
            <person name="Ng B.M."/>
            <person name="Nguyen N.B."/>
            <person name="Nguyen P.Q."/>
            <person name="Nguyen T."/>
            <person name="Obregon M."/>
            <person name="Okwuonu G.O."/>
            <person name="Onwere C.G."/>
            <person name="Orozco G."/>
            <person name="Parra A."/>
            <person name="Patel S."/>
            <person name="Patil S."/>
            <person name="Perez A."/>
            <person name="Perez Y."/>
            <person name="Pham C."/>
            <person name="Primus E.L."/>
            <person name="Pu L.-L."/>
            <person name="Puazo M."/>
            <person name="Qin X."/>
            <person name="Quiroz J.B."/>
            <person name="Reese J."/>
            <person name="Richards S."/>
            <person name="Rives C.M."/>
            <person name="Robberts R."/>
            <person name="Ruiz S.J."/>
            <person name="Ruiz M.J."/>
            <person name="Santibanez J."/>
            <person name="Schneider B.W."/>
            <person name="Sisson I."/>
            <person name="Smith M."/>
            <person name="Sodergren E."/>
            <person name="Song X.-Z."/>
            <person name="Song B.B."/>
            <person name="Summersgill H."/>
            <person name="Thelus R."/>
            <person name="Thornton R.D."/>
            <person name="Trejos Z.Y."/>
            <person name="Usmani K."/>
            <person name="Vattathil S."/>
            <person name="Villasana D."/>
            <person name="Walker D.L."/>
            <person name="Wang S."/>
            <person name="Wang K."/>
            <person name="White C.S."/>
            <person name="Williams A.C."/>
            <person name="Williamson J."/>
            <person name="Wilson K."/>
            <person name="Woghiren I.O."/>
            <person name="Woodworth J.R."/>
            <person name="Worley K.C."/>
            <person name="Wright R.A."/>
            <person name="Wu W."/>
            <person name="Young L."/>
            <person name="Zhang L."/>
            <person name="Zhang J."/>
            <person name="Zhu Y."/>
            <person name="Muzny D.M."/>
            <person name="Weinstock G."/>
            <person name="Gibbs R.A."/>
        </authorList>
    </citation>
    <scope>NUCLEOTIDE SEQUENCE [LARGE SCALE GENOMIC DNA]</scope>
    <source>
        <strain evidence="4">LSR1</strain>
    </source>
</reference>
<reference evidence="3" key="3">
    <citation type="submission" date="2022-06" db="UniProtKB">
        <authorList>
            <consortium name="EnsemblMetazoa"/>
        </authorList>
    </citation>
    <scope>IDENTIFICATION</scope>
</reference>
<evidence type="ECO:0000313" key="4">
    <source>
        <dbReference type="Proteomes" id="UP000007819"/>
    </source>
</evidence>
<dbReference type="EnsemblMetazoa" id="NM_001293502.1">
    <property type="protein sequence ID" value="NP_001280431.1"/>
    <property type="gene ID" value="LOC100159688"/>
</dbReference>
<dbReference type="KEGG" id="api:100159688"/>
<dbReference type="EMBL" id="AK340252">
    <property type="protein sequence ID" value="BAH70896.1"/>
    <property type="molecule type" value="mRNA"/>
</dbReference>
<organism evidence="2">
    <name type="scientific">Acyrthosiphon pisum</name>
    <name type="common">Pea aphid</name>
    <dbReference type="NCBI Taxonomy" id="7029"/>
    <lineage>
        <taxon>Eukaryota</taxon>
        <taxon>Metazoa</taxon>
        <taxon>Ecdysozoa</taxon>
        <taxon>Arthropoda</taxon>
        <taxon>Hexapoda</taxon>
        <taxon>Insecta</taxon>
        <taxon>Pterygota</taxon>
        <taxon>Neoptera</taxon>
        <taxon>Paraneoptera</taxon>
        <taxon>Hemiptera</taxon>
        <taxon>Sternorrhyncha</taxon>
        <taxon>Aphidomorpha</taxon>
        <taxon>Aphidoidea</taxon>
        <taxon>Aphididae</taxon>
        <taxon>Macrosiphini</taxon>
        <taxon>Acyrthosiphon</taxon>
    </lineage>
</organism>
<keyword evidence="1" id="KW-0732">Signal</keyword>
<name>C4WSM6_ACYPI</name>
<evidence type="ECO:0000256" key="1">
    <source>
        <dbReference type="SAM" id="SignalP"/>
    </source>
</evidence>
<evidence type="ECO:0000313" key="2">
    <source>
        <dbReference type="EMBL" id="BAH70896.1"/>
    </source>
</evidence>
<dbReference type="AlphaFoldDB" id="C4WSM6"/>
<accession>C4WSM6</accession>
<sequence>MKFLVALAVYCVLSAAAVAVHSAPSHGFISPVILPKVHLASPDVTVVRQPYVVQQTEPVFRHVYYASDSVPYVSHHVQAYHQHPAVVAAYQTAPAYAPAVGYVV</sequence>
<feature type="chain" id="PRO_5036280061" evidence="1">
    <location>
        <begin position="23"/>
        <end position="104"/>
    </location>
</feature>
<feature type="signal peptide" evidence="1">
    <location>
        <begin position="1"/>
        <end position="22"/>
    </location>
</feature>
<dbReference type="OrthoDB" id="6629216at2759"/>
<protein>
    <submittedName>
        <fullName evidence="2">ACYPI001038 protein</fullName>
    </submittedName>
</protein>